<keyword evidence="3" id="KW-1185">Reference proteome</keyword>
<comment type="caution">
    <text evidence="2">The sequence shown here is derived from an EMBL/GenBank/DDBJ whole genome shotgun (WGS) entry which is preliminary data.</text>
</comment>
<gene>
    <name evidence="2" type="ORF">C7T94_11010</name>
</gene>
<dbReference type="EMBL" id="PYLS01000005">
    <property type="protein sequence ID" value="PST83126.1"/>
    <property type="molecule type" value="Genomic_DNA"/>
</dbReference>
<dbReference type="PROSITE" id="PS51819">
    <property type="entry name" value="VOC"/>
    <property type="match status" value="1"/>
</dbReference>
<dbReference type="InterPro" id="IPR029068">
    <property type="entry name" value="Glyas_Bleomycin-R_OHBP_Dase"/>
</dbReference>
<organism evidence="2 3">
    <name type="scientific">Pedobacter yulinensis</name>
    <dbReference type="NCBI Taxonomy" id="2126353"/>
    <lineage>
        <taxon>Bacteria</taxon>
        <taxon>Pseudomonadati</taxon>
        <taxon>Bacteroidota</taxon>
        <taxon>Sphingobacteriia</taxon>
        <taxon>Sphingobacteriales</taxon>
        <taxon>Sphingobacteriaceae</taxon>
        <taxon>Pedobacter</taxon>
    </lineage>
</organism>
<feature type="domain" description="VOC" evidence="1">
    <location>
        <begin position="1"/>
        <end position="123"/>
    </location>
</feature>
<dbReference type="CDD" id="cd06587">
    <property type="entry name" value="VOC"/>
    <property type="match status" value="1"/>
</dbReference>
<dbReference type="RefSeq" id="WP_107215386.1">
    <property type="nucleotide sequence ID" value="NZ_KZ686269.1"/>
</dbReference>
<dbReference type="Proteomes" id="UP000240912">
    <property type="component" value="Unassembled WGS sequence"/>
</dbReference>
<evidence type="ECO:0000259" key="1">
    <source>
        <dbReference type="PROSITE" id="PS51819"/>
    </source>
</evidence>
<dbReference type="Pfam" id="PF00903">
    <property type="entry name" value="Glyoxalase"/>
    <property type="match status" value="1"/>
</dbReference>
<accession>A0A2T3HL23</accession>
<dbReference type="OrthoDB" id="9795618at2"/>
<dbReference type="InterPro" id="IPR037523">
    <property type="entry name" value="VOC_core"/>
</dbReference>
<proteinExistence type="predicted"/>
<dbReference type="SUPFAM" id="SSF54593">
    <property type="entry name" value="Glyoxalase/Bleomycin resistance protein/Dihydroxybiphenyl dioxygenase"/>
    <property type="match status" value="1"/>
</dbReference>
<evidence type="ECO:0000313" key="3">
    <source>
        <dbReference type="Proteomes" id="UP000240912"/>
    </source>
</evidence>
<dbReference type="AlphaFoldDB" id="A0A2T3HL23"/>
<reference evidence="2 3" key="1">
    <citation type="submission" date="2018-03" db="EMBL/GenBank/DDBJ databases">
        <authorList>
            <person name="Keele B.F."/>
        </authorList>
    </citation>
    <scope>NUCLEOTIDE SEQUENCE [LARGE SCALE GENOMIC DNA]</scope>
    <source>
        <strain evidence="2 3">YL28-9</strain>
    </source>
</reference>
<protein>
    <submittedName>
        <fullName evidence="2">Glyoxalase</fullName>
    </submittedName>
</protein>
<evidence type="ECO:0000313" key="2">
    <source>
        <dbReference type="EMBL" id="PST83126.1"/>
    </source>
</evidence>
<dbReference type="InterPro" id="IPR004360">
    <property type="entry name" value="Glyas_Fos-R_dOase_dom"/>
</dbReference>
<sequence>MIRTEPIIAVKNVEESSRWYQRLLGCQSMHGGDTFEILADTDGTVLLCLHRWGEHDHPTMTRPLPGTGHGLILYFRVQELGQVWQNAVSLKLQIEQKPHLNPNSGKRQFSLRDPDKYYLIISG</sequence>
<name>A0A2T3HL23_9SPHI</name>
<dbReference type="Gene3D" id="3.10.180.10">
    <property type="entry name" value="2,3-Dihydroxybiphenyl 1,2-Dioxygenase, domain 1"/>
    <property type="match status" value="1"/>
</dbReference>